<feature type="transmembrane region" description="Helical" evidence="3">
    <location>
        <begin position="105"/>
        <end position="121"/>
    </location>
</feature>
<proteinExistence type="predicted"/>
<reference evidence="4 6" key="1">
    <citation type="submission" date="2015-05" db="EMBL/GenBank/DDBJ databases">
        <title>Genome assembly of Archangium gephyra DSM 2261.</title>
        <authorList>
            <person name="Sharma G."/>
            <person name="Subramanian S."/>
        </authorList>
    </citation>
    <scope>NUCLEOTIDE SEQUENCE [LARGE SCALE GENOMIC DNA]</scope>
    <source>
        <strain evidence="4 6">DSM 2261</strain>
    </source>
</reference>
<dbReference type="EMBL" id="CP011509">
    <property type="protein sequence ID" value="AKJ07199.1"/>
    <property type="molecule type" value="Genomic_DNA"/>
</dbReference>
<keyword evidence="7" id="KW-1185">Reference proteome</keyword>
<dbReference type="AlphaFoldDB" id="A0AAC8QGT3"/>
<organism evidence="4 6">
    <name type="scientific">Archangium gephyra</name>
    <dbReference type="NCBI Taxonomy" id="48"/>
    <lineage>
        <taxon>Bacteria</taxon>
        <taxon>Pseudomonadati</taxon>
        <taxon>Myxococcota</taxon>
        <taxon>Myxococcia</taxon>
        <taxon>Myxococcales</taxon>
        <taxon>Cystobacterineae</taxon>
        <taxon>Archangiaceae</taxon>
        <taxon>Archangium</taxon>
    </lineage>
</organism>
<dbReference type="EMBL" id="QUMU01000011">
    <property type="protein sequence ID" value="REG26610.1"/>
    <property type="molecule type" value="Genomic_DNA"/>
</dbReference>
<evidence type="ECO:0000313" key="7">
    <source>
        <dbReference type="Proteomes" id="UP000256345"/>
    </source>
</evidence>
<sequence>MSIELKERLTDAWERAFPEPLSLGARVAGGFFVAYAVLSAASAWLLVPEAAKGLRVGLFAAALVDALLGLALLAGRERAHRSAALRLGLGTLGLCFLARGEPVLLGSQVLLASGFLLLLLGEPDRRRGTAGVLVLLLLLVPLATHVAAPYTQSTPLAELLLELRGGLEPGQVTAARGAGQPSYKLTFPGTGWRQARHEVLQRWPPGVDRAWILPSADATVFVESVYIPAAATVDLDAIVERLQAEGGKTGDVQVEVVDSVALDGPFDAARRLHLREKGSRKRMESLTTLWVRGDHVFELTALAPSHRFPALREQLAGILDSFSFQPRRTALPQETLDHVRQATVMVVTPQGSGTGFIFHSDKGISHILTNDHVVRDRQGHTFGVVDVVVQDAEGRRTLRKMAPVDREQADPRLDLAVLKLQHLEKEKLPVLQLRHSESMRGQAPVVAVGYPFGEALAAGAAYPAATVNGGWVFPQVPELRAKGRLAVDVGINPGNSGGPVVDTEGRVVGVAVAHRRGSETSYVISTETVEKYLERQYPRLAVPFEDPPAVSPSSESDEAAEEHLSGTLEMRARAATVLVRSGARSTAGVVVGKSEERFLVLASTEVLSRDWKPGRALPPVTVRARPAHPDSPTQPTEVLLASAQVLLLAVALEAEAVQPLELADAGELRTGEALSVLGFKMNREERLPQVNPAARLETGVLAGLQHDEEDALEFLQLDLGINHSQTGGPVFDMSGALVGLAVARVPGTNISLTLSGEELREFMRGGIRDAAWKLVRDFSGRCAVQARVVVENPLGSLESVSLRLGADEPRWKNREVRHLPAMGTVVAKAAVEDEPVVELLAEVPCTDSPRRLQLEVHDAKGSRRTLARLVPVFEGKPQTVFGRTGGTYLTSEMQPELLTFAMEPVKSPPAWGEPCPWSDAERCERECNEGKADSCVRLGRLRLEALRQPEAVQAHERACRLGNVDGCIELGFLVNAQGTRLKTSLATLNELLERECKSHYARACNAKEAARYQALLVEFSNECRRTPASCGKYAGLLLNGPGEVTLGGQKAVGLFSRACDAGTPEACWNAAALVAEGWASGSLESAASSLEKGCLEHGNGATCMYLAQMHARGQGLTRSLLQAGEFAARACKNSEKRGCALLPEFPFE</sequence>
<dbReference type="Gene3D" id="2.40.10.120">
    <property type="match status" value="2"/>
</dbReference>
<dbReference type="SUPFAM" id="SSF81901">
    <property type="entry name" value="HCP-like"/>
    <property type="match status" value="1"/>
</dbReference>
<dbReference type="Pfam" id="PF13365">
    <property type="entry name" value="Trypsin_2"/>
    <property type="match status" value="2"/>
</dbReference>
<dbReference type="InterPro" id="IPR006597">
    <property type="entry name" value="Sel1-like"/>
</dbReference>
<name>A0AAC8QGT3_9BACT</name>
<evidence type="ECO:0000256" key="3">
    <source>
        <dbReference type="SAM" id="Phobius"/>
    </source>
</evidence>
<gene>
    <name evidence="4" type="ORF">AA314_08825</name>
    <name evidence="5" type="ORF">ATI61_111159</name>
</gene>
<dbReference type="SMART" id="SM00671">
    <property type="entry name" value="SEL1"/>
    <property type="match status" value="3"/>
</dbReference>
<dbReference type="PRINTS" id="PR00834">
    <property type="entry name" value="PROTEASES2C"/>
</dbReference>
<dbReference type="InterPro" id="IPR001940">
    <property type="entry name" value="Peptidase_S1C"/>
</dbReference>
<dbReference type="PANTHER" id="PTHR43343:SF3">
    <property type="entry name" value="PROTEASE DO-LIKE 8, CHLOROPLASTIC"/>
    <property type="match status" value="1"/>
</dbReference>
<keyword evidence="2" id="KW-0378">Hydrolase</keyword>
<dbReference type="SUPFAM" id="SSF50494">
    <property type="entry name" value="Trypsin-like serine proteases"/>
    <property type="match status" value="2"/>
</dbReference>
<dbReference type="InterPro" id="IPR051201">
    <property type="entry name" value="Chloro_Bact_Ser_Proteases"/>
</dbReference>
<keyword evidence="3" id="KW-0812">Transmembrane</keyword>
<dbReference type="Proteomes" id="UP000256345">
    <property type="component" value="Unassembled WGS sequence"/>
</dbReference>
<protein>
    <submittedName>
        <fullName evidence="4">HtrA protease/chaperone protein</fullName>
    </submittedName>
    <submittedName>
        <fullName evidence="5">Trypsin-like peptidase</fullName>
    </submittedName>
</protein>
<evidence type="ECO:0000256" key="2">
    <source>
        <dbReference type="ARBA" id="ARBA00022801"/>
    </source>
</evidence>
<evidence type="ECO:0000313" key="4">
    <source>
        <dbReference type="EMBL" id="AKJ07199.1"/>
    </source>
</evidence>
<dbReference type="RefSeq" id="WP_047860292.1">
    <property type="nucleotide sequence ID" value="NZ_CP011509.1"/>
</dbReference>
<feature type="transmembrane region" description="Helical" evidence="3">
    <location>
        <begin position="21"/>
        <end position="47"/>
    </location>
</feature>
<feature type="transmembrane region" description="Helical" evidence="3">
    <location>
        <begin position="53"/>
        <end position="74"/>
    </location>
</feature>
<accession>A0AAC8QGT3</accession>
<dbReference type="InterPro" id="IPR009003">
    <property type="entry name" value="Peptidase_S1_PA"/>
</dbReference>
<evidence type="ECO:0000313" key="6">
    <source>
        <dbReference type="Proteomes" id="UP000035579"/>
    </source>
</evidence>
<evidence type="ECO:0000256" key="1">
    <source>
        <dbReference type="ARBA" id="ARBA00022670"/>
    </source>
</evidence>
<dbReference type="GO" id="GO:0006508">
    <property type="term" value="P:proteolysis"/>
    <property type="evidence" value="ECO:0007669"/>
    <property type="project" value="UniProtKB-KW"/>
</dbReference>
<keyword evidence="1 4" id="KW-0645">Protease</keyword>
<dbReference type="GO" id="GO:0004252">
    <property type="term" value="F:serine-type endopeptidase activity"/>
    <property type="evidence" value="ECO:0007669"/>
    <property type="project" value="InterPro"/>
</dbReference>
<dbReference type="Proteomes" id="UP000035579">
    <property type="component" value="Chromosome"/>
</dbReference>
<dbReference type="Gene3D" id="1.25.40.10">
    <property type="entry name" value="Tetratricopeptide repeat domain"/>
    <property type="match status" value="1"/>
</dbReference>
<evidence type="ECO:0000313" key="5">
    <source>
        <dbReference type="EMBL" id="REG26610.1"/>
    </source>
</evidence>
<feature type="transmembrane region" description="Helical" evidence="3">
    <location>
        <begin position="128"/>
        <end position="148"/>
    </location>
</feature>
<dbReference type="PANTHER" id="PTHR43343">
    <property type="entry name" value="PEPTIDASE S12"/>
    <property type="match status" value="1"/>
</dbReference>
<reference evidence="5 7" key="2">
    <citation type="submission" date="2018-08" db="EMBL/GenBank/DDBJ databases">
        <title>Genomic Encyclopedia of Archaeal and Bacterial Type Strains, Phase II (KMG-II): from individual species to whole genera.</title>
        <authorList>
            <person name="Goeker M."/>
        </authorList>
    </citation>
    <scope>NUCLEOTIDE SEQUENCE [LARGE SCALE GENOMIC DNA]</scope>
    <source>
        <strain evidence="5 7">DSM 2261</strain>
    </source>
</reference>
<keyword evidence="3" id="KW-1133">Transmembrane helix</keyword>
<dbReference type="KEGG" id="age:AA314_08825"/>
<keyword evidence="3" id="KW-0472">Membrane</keyword>
<feature type="transmembrane region" description="Helical" evidence="3">
    <location>
        <begin position="83"/>
        <end position="99"/>
    </location>
</feature>
<dbReference type="InterPro" id="IPR011990">
    <property type="entry name" value="TPR-like_helical_dom_sf"/>
</dbReference>